<gene>
    <name evidence="2" type="ORF">BJX66DRAFT_295416</name>
</gene>
<dbReference type="EMBL" id="JBFTWV010000013">
    <property type="protein sequence ID" value="KAL2798342.1"/>
    <property type="molecule type" value="Genomic_DNA"/>
</dbReference>
<dbReference type="PRINTS" id="PR00081">
    <property type="entry name" value="GDHRDH"/>
</dbReference>
<evidence type="ECO:0000256" key="1">
    <source>
        <dbReference type="ARBA" id="ARBA00023002"/>
    </source>
</evidence>
<dbReference type="Proteomes" id="UP001610563">
    <property type="component" value="Unassembled WGS sequence"/>
</dbReference>
<dbReference type="InterPro" id="IPR036291">
    <property type="entry name" value="NAD(P)-bd_dom_sf"/>
</dbReference>
<organism evidence="2 3">
    <name type="scientific">Aspergillus keveii</name>
    <dbReference type="NCBI Taxonomy" id="714993"/>
    <lineage>
        <taxon>Eukaryota</taxon>
        <taxon>Fungi</taxon>
        <taxon>Dikarya</taxon>
        <taxon>Ascomycota</taxon>
        <taxon>Pezizomycotina</taxon>
        <taxon>Eurotiomycetes</taxon>
        <taxon>Eurotiomycetidae</taxon>
        <taxon>Eurotiales</taxon>
        <taxon>Aspergillaceae</taxon>
        <taxon>Aspergillus</taxon>
        <taxon>Aspergillus subgen. Nidulantes</taxon>
    </lineage>
</organism>
<dbReference type="InterPro" id="IPR002347">
    <property type="entry name" value="SDR_fam"/>
</dbReference>
<keyword evidence="1" id="KW-0560">Oxidoreductase</keyword>
<evidence type="ECO:0000313" key="2">
    <source>
        <dbReference type="EMBL" id="KAL2798342.1"/>
    </source>
</evidence>
<keyword evidence="3" id="KW-1185">Reference proteome</keyword>
<dbReference type="PANTHER" id="PTHR43157:SF67">
    <property type="entry name" value="DEHYDROGENASE_REDUCTASE FAMILY PROTEIN, PUTATIVE (AFU_ORTHOLOGUE AFUA_3G02580)-RELATED"/>
    <property type="match status" value="1"/>
</dbReference>
<name>A0ABR4GH11_9EURO</name>
<sequence>MGFPTFVYNQLLVHPQLPPYTFADQVIIITGANTGIGLETARHISRLGAAKVILAVRNLASGEAARASIESSTGRAPGTCVEVWHLDLVDMASVLAFADKALALPRLDAFIANAAVATKHFILAEGGYESSVTVNNISTFLLALTLLPKLQKAGAEYPNRFRPPHLTILTSQVHAWPQFPQWKDPRGVFVALSDEKTAKMDERYPVTKLLGLLLTRELVSRLGDDPGVVINLVETGFCDTELSRENKGIEELAFNFWKRLFARTAEQGSRTVVAGASAGRESHGAFMVNGVPAPEALGKWCQSKEGGLAGKRVWDEFSEIVESIRPGVLKGLV</sequence>
<comment type="caution">
    <text evidence="2">The sequence shown here is derived from an EMBL/GenBank/DDBJ whole genome shotgun (WGS) entry which is preliminary data.</text>
</comment>
<protein>
    <recommendedName>
        <fullName evidence="4">Short-chain dehydrogenase/reductase family protein</fullName>
    </recommendedName>
</protein>
<dbReference type="Pfam" id="PF00106">
    <property type="entry name" value="adh_short"/>
    <property type="match status" value="1"/>
</dbReference>
<dbReference type="Gene3D" id="3.40.50.720">
    <property type="entry name" value="NAD(P)-binding Rossmann-like Domain"/>
    <property type="match status" value="1"/>
</dbReference>
<proteinExistence type="predicted"/>
<evidence type="ECO:0008006" key="4">
    <source>
        <dbReference type="Google" id="ProtNLM"/>
    </source>
</evidence>
<reference evidence="2 3" key="1">
    <citation type="submission" date="2024-07" db="EMBL/GenBank/DDBJ databases">
        <title>Section-level genome sequencing and comparative genomics of Aspergillus sections Usti and Cavernicolus.</title>
        <authorList>
            <consortium name="Lawrence Berkeley National Laboratory"/>
            <person name="Nybo J.L."/>
            <person name="Vesth T.C."/>
            <person name="Theobald S."/>
            <person name="Frisvad J.C."/>
            <person name="Larsen T.O."/>
            <person name="Kjaerboelling I."/>
            <person name="Rothschild-Mancinelli K."/>
            <person name="Lyhne E.K."/>
            <person name="Kogle M.E."/>
            <person name="Barry K."/>
            <person name="Clum A."/>
            <person name="Na H."/>
            <person name="Ledsgaard L."/>
            <person name="Lin J."/>
            <person name="Lipzen A."/>
            <person name="Kuo A."/>
            <person name="Riley R."/>
            <person name="Mondo S."/>
            <person name="Labutti K."/>
            <person name="Haridas S."/>
            <person name="Pangalinan J."/>
            <person name="Salamov A.A."/>
            <person name="Simmons B.A."/>
            <person name="Magnuson J.K."/>
            <person name="Chen J."/>
            <person name="Drula E."/>
            <person name="Henrissat B."/>
            <person name="Wiebenga A."/>
            <person name="Lubbers R.J."/>
            <person name="Gomes A.C."/>
            <person name="Makela M.R."/>
            <person name="Stajich J."/>
            <person name="Grigoriev I.V."/>
            <person name="Mortensen U.H."/>
            <person name="De Vries R.P."/>
            <person name="Baker S.E."/>
            <person name="Andersen M.R."/>
        </authorList>
    </citation>
    <scope>NUCLEOTIDE SEQUENCE [LARGE SCALE GENOMIC DNA]</scope>
    <source>
        <strain evidence="2 3">CBS 209.92</strain>
    </source>
</reference>
<accession>A0ABR4GH11</accession>
<dbReference type="SUPFAM" id="SSF51735">
    <property type="entry name" value="NAD(P)-binding Rossmann-fold domains"/>
    <property type="match status" value="1"/>
</dbReference>
<dbReference type="PANTHER" id="PTHR43157">
    <property type="entry name" value="PHOSPHATIDYLINOSITOL-GLYCAN BIOSYNTHESIS CLASS F PROTEIN-RELATED"/>
    <property type="match status" value="1"/>
</dbReference>
<evidence type="ECO:0000313" key="3">
    <source>
        <dbReference type="Proteomes" id="UP001610563"/>
    </source>
</evidence>